<name>A0A1H5YXE2_9ACTN</name>
<keyword evidence="1" id="KW-0479">Metal-binding</keyword>
<organism evidence="4 5">
    <name type="scientific">Nonomuraea solani</name>
    <dbReference type="NCBI Taxonomy" id="1144553"/>
    <lineage>
        <taxon>Bacteria</taxon>
        <taxon>Bacillati</taxon>
        <taxon>Actinomycetota</taxon>
        <taxon>Actinomycetes</taxon>
        <taxon>Streptosporangiales</taxon>
        <taxon>Streptosporangiaceae</taxon>
        <taxon>Nonomuraea</taxon>
    </lineage>
</organism>
<accession>A0A1H5YXE2</accession>
<dbReference type="PROSITE" id="PS50966">
    <property type="entry name" value="ZF_SWIM"/>
    <property type="match status" value="1"/>
</dbReference>
<proteinExistence type="predicted"/>
<keyword evidence="5" id="KW-1185">Reference proteome</keyword>
<feature type="compositionally biased region" description="Gly residues" evidence="2">
    <location>
        <begin position="174"/>
        <end position="195"/>
    </location>
</feature>
<gene>
    <name evidence="4" type="ORF">SAMN05444920_102465</name>
</gene>
<evidence type="ECO:0000256" key="1">
    <source>
        <dbReference type="PROSITE-ProRule" id="PRU00325"/>
    </source>
</evidence>
<feature type="compositionally biased region" description="Low complexity" evidence="2">
    <location>
        <begin position="136"/>
        <end position="173"/>
    </location>
</feature>
<feature type="domain" description="SWIM-type" evidence="3">
    <location>
        <begin position="71"/>
        <end position="104"/>
    </location>
</feature>
<feature type="region of interest" description="Disordered" evidence="2">
    <location>
        <begin position="465"/>
        <end position="501"/>
    </location>
</feature>
<evidence type="ECO:0000259" key="3">
    <source>
        <dbReference type="PROSITE" id="PS50966"/>
    </source>
</evidence>
<evidence type="ECO:0000256" key="2">
    <source>
        <dbReference type="SAM" id="MobiDB-lite"/>
    </source>
</evidence>
<evidence type="ECO:0000313" key="4">
    <source>
        <dbReference type="EMBL" id="SEG28979.1"/>
    </source>
</evidence>
<dbReference type="EMBL" id="FNVT01000002">
    <property type="protein sequence ID" value="SEG28979.1"/>
    <property type="molecule type" value="Genomic_DNA"/>
</dbReference>
<dbReference type="InterPro" id="IPR007527">
    <property type="entry name" value="Znf_SWIM"/>
</dbReference>
<keyword evidence="1" id="KW-0862">Zinc</keyword>
<protein>
    <submittedName>
        <fullName evidence="4">SWIM zinc finger</fullName>
    </submittedName>
</protein>
<keyword evidence="1" id="KW-0863">Zinc-finger</keyword>
<reference evidence="4 5" key="1">
    <citation type="submission" date="2016-10" db="EMBL/GenBank/DDBJ databases">
        <authorList>
            <person name="de Groot N.N."/>
        </authorList>
    </citation>
    <scope>NUCLEOTIDE SEQUENCE [LARGE SCALE GENOMIC DNA]</scope>
    <source>
        <strain evidence="4 5">CGMCC 4.7037</strain>
    </source>
</reference>
<dbReference type="Proteomes" id="UP000236732">
    <property type="component" value="Unassembled WGS sequence"/>
</dbReference>
<feature type="region of interest" description="Disordered" evidence="2">
    <location>
        <begin position="136"/>
        <end position="258"/>
    </location>
</feature>
<dbReference type="GO" id="GO:0008270">
    <property type="term" value="F:zinc ion binding"/>
    <property type="evidence" value="ECO:0007669"/>
    <property type="project" value="UniProtKB-KW"/>
</dbReference>
<sequence length="620" mass="63530">MFWTRREMSVLLASLRQVIERWSRDQVLALAPDASSQKAAQGVAAPGKWSLRGAMDTVLYGECKGSGAKPYLACVDLTEPAYRCSCPSRKFPCKHALGLLLMWSADEVPASETAPQWVTEWMEGRAERAAKSAARIEAARARATTEAAAETPDQTAEVPDSPATSGTPTSDGPTSGGTGSGGVAPGGTASGGTAGAGARSQVGTPGEAASGGDTWTGAASDEGMPDGAVPSRTGSGGVAPAGTGSGGAVSGGAGSSKAAVSAGAGAESVRHGRVASGLAEVERWLADQVRQGLAGAAEHDWDGLAKRLIDAQAPGVAGIVSRLSRVRAEDDWPGRLLEEYALINLLAVAYRRRAELPRPLAQTVLIRAGFPIPREEVLAGVAIRDHWDVLGRRDEEQDRLTARRVWLRGRRTGRAALILSFAPQGQPLDASLVTGTTIDADLTYYPGAAPLRALVATRHGIVSSTGPRTGPLTGHGVAGSAGRETVPPTGGGTASLTGHGAAASVGRGTASFAGGSSTPSAAAGAGVLKVPPGVSAEEALDEVARVLAEDPWTEAWPLVLAGVVPERDSIGGLPLHPRARDPWRLIAVSGGRPLTVAVEWSPQGLRPLTTWDDEGTAVIL</sequence>
<dbReference type="Pfam" id="PF04434">
    <property type="entry name" value="SWIM"/>
    <property type="match status" value="1"/>
</dbReference>
<evidence type="ECO:0000313" key="5">
    <source>
        <dbReference type="Proteomes" id="UP000236732"/>
    </source>
</evidence>
<feature type="compositionally biased region" description="Gly residues" evidence="2">
    <location>
        <begin position="234"/>
        <end position="254"/>
    </location>
</feature>
<dbReference type="AlphaFoldDB" id="A0A1H5YXE2"/>